<reference evidence="6" key="1">
    <citation type="submission" date="2019-08" db="EMBL/GenBank/DDBJ databases">
        <authorList>
            <person name="Kucharzyk K."/>
            <person name="Murdoch R.W."/>
            <person name="Higgins S."/>
            <person name="Loffler F."/>
        </authorList>
    </citation>
    <scope>NUCLEOTIDE SEQUENCE</scope>
</reference>
<dbReference type="PANTHER" id="PTHR43761:SF1">
    <property type="entry name" value="D-ISOMER SPECIFIC 2-HYDROXYACID DEHYDROGENASE CATALYTIC DOMAIN-CONTAINING PROTEIN-RELATED"/>
    <property type="match status" value="1"/>
</dbReference>
<dbReference type="InterPro" id="IPR006140">
    <property type="entry name" value="D-isomer_DH_NAD-bd"/>
</dbReference>
<dbReference type="SUPFAM" id="SSF52283">
    <property type="entry name" value="Formate/glycerate dehydrogenase catalytic domain-like"/>
    <property type="match status" value="1"/>
</dbReference>
<evidence type="ECO:0000256" key="1">
    <source>
        <dbReference type="ARBA" id="ARBA00005854"/>
    </source>
</evidence>
<dbReference type="EMBL" id="VSSQ01001887">
    <property type="protein sequence ID" value="MPM11842.1"/>
    <property type="molecule type" value="Genomic_DNA"/>
</dbReference>
<sequence>MKFVLSHGLCPEGMEKLQSKAEVFVANDGNPNNYIDRMQDADAVILRIAKIDRRAIENSPNLKVIGKTGVGYDSIDVAAAAERGIPVVITPGANNRSVAEHAVAMMFALSKNLLEGHAETVTGNFTAARGLGKAFEVLGKKAGFIGLGAIGRETARICRGLGMETLACDPFLTKEQIEGEGCAWRADYEEMLGECDFLSVHVPLLPETKGMIGAKQLALMKKTAMIINCARGGIVDEQALADALNSGLIAGAGVDVFGEEPPAADNPLLGAKNILVSPHSAAQTKEAVVNMALMCVEGCFAVLNGAKWPHVAERSVYDHPRWR</sequence>
<feature type="domain" description="D-isomer specific 2-hydroxyacid dehydrogenase NAD-binding" evidence="5">
    <location>
        <begin position="103"/>
        <end position="281"/>
    </location>
</feature>
<evidence type="ECO:0000256" key="3">
    <source>
        <dbReference type="ARBA" id="ARBA00023027"/>
    </source>
</evidence>
<gene>
    <name evidence="6" type="ORF">SDC9_58193</name>
</gene>
<evidence type="ECO:0000313" key="6">
    <source>
        <dbReference type="EMBL" id="MPM11842.1"/>
    </source>
</evidence>
<dbReference type="InterPro" id="IPR029753">
    <property type="entry name" value="D-isomer_DH_CS"/>
</dbReference>
<dbReference type="PROSITE" id="PS00671">
    <property type="entry name" value="D_2_HYDROXYACID_DH_3"/>
    <property type="match status" value="1"/>
</dbReference>
<dbReference type="PANTHER" id="PTHR43761">
    <property type="entry name" value="D-ISOMER SPECIFIC 2-HYDROXYACID DEHYDROGENASE FAMILY PROTEIN (AFU_ORTHOLOGUE AFUA_1G13630)"/>
    <property type="match status" value="1"/>
</dbReference>
<protein>
    <submittedName>
        <fullName evidence="6">Hydroxypyruvate reductase</fullName>
        <ecNumber evidence="6">1.1.1.81</ecNumber>
    </submittedName>
</protein>
<feature type="domain" description="D-isomer specific 2-hydroxyacid dehydrogenase catalytic" evidence="4">
    <location>
        <begin position="4"/>
        <end position="311"/>
    </location>
</feature>
<keyword evidence="3" id="KW-0520">NAD</keyword>
<proteinExistence type="inferred from homology"/>
<dbReference type="PROSITE" id="PS00670">
    <property type="entry name" value="D_2_HYDROXYACID_DH_2"/>
    <property type="match status" value="1"/>
</dbReference>
<evidence type="ECO:0000259" key="4">
    <source>
        <dbReference type="Pfam" id="PF00389"/>
    </source>
</evidence>
<dbReference type="Pfam" id="PF00389">
    <property type="entry name" value="2-Hacid_dh"/>
    <property type="match status" value="1"/>
</dbReference>
<dbReference type="Pfam" id="PF02826">
    <property type="entry name" value="2-Hacid_dh_C"/>
    <property type="match status" value="1"/>
</dbReference>
<comment type="similarity">
    <text evidence="1">Belongs to the D-isomer specific 2-hydroxyacid dehydrogenase family.</text>
</comment>
<evidence type="ECO:0000259" key="5">
    <source>
        <dbReference type="Pfam" id="PF02826"/>
    </source>
</evidence>
<accession>A0A644X6Q6</accession>
<dbReference type="SUPFAM" id="SSF51735">
    <property type="entry name" value="NAD(P)-binding Rossmann-fold domains"/>
    <property type="match status" value="1"/>
</dbReference>
<dbReference type="GO" id="GO:0051287">
    <property type="term" value="F:NAD binding"/>
    <property type="evidence" value="ECO:0007669"/>
    <property type="project" value="InterPro"/>
</dbReference>
<dbReference type="InterPro" id="IPR006139">
    <property type="entry name" value="D-isomer_2_OHA_DH_cat_dom"/>
</dbReference>
<dbReference type="AlphaFoldDB" id="A0A644X6Q6"/>
<dbReference type="EC" id="1.1.1.81" evidence="6"/>
<comment type="caution">
    <text evidence="6">The sequence shown here is derived from an EMBL/GenBank/DDBJ whole genome shotgun (WGS) entry which is preliminary data.</text>
</comment>
<evidence type="ECO:0000256" key="2">
    <source>
        <dbReference type="ARBA" id="ARBA00023002"/>
    </source>
</evidence>
<dbReference type="Gene3D" id="3.40.50.720">
    <property type="entry name" value="NAD(P)-binding Rossmann-like Domain"/>
    <property type="match status" value="2"/>
</dbReference>
<dbReference type="InterPro" id="IPR050418">
    <property type="entry name" value="D-iso_2-hydroxyacid_DH_PdxB"/>
</dbReference>
<dbReference type="CDD" id="cd12173">
    <property type="entry name" value="PGDH_4"/>
    <property type="match status" value="1"/>
</dbReference>
<organism evidence="6">
    <name type="scientific">bioreactor metagenome</name>
    <dbReference type="NCBI Taxonomy" id="1076179"/>
    <lineage>
        <taxon>unclassified sequences</taxon>
        <taxon>metagenomes</taxon>
        <taxon>ecological metagenomes</taxon>
    </lineage>
</organism>
<keyword evidence="2 6" id="KW-0560">Oxidoreductase</keyword>
<name>A0A644X6Q6_9ZZZZ</name>
<dbReference type="FunFam" id="3.40.50.720:FF:000203">
    <property type="entry name" value="D-3-phosphoglycerate dehydrogenase (SerA)"/>
    <property type="match status" value="1"/>
</dbReference>
<keyword evidence="6" id="KW-0670">Pyruvate</keyword>
<dbReference type="InterPro" id="IPR036291">
    <property type="entry name" value="NAD(P)-bd_dom_sf"/>
</dbReference>
<dbReference type="GO" id="GO:0016618">
    <property type="term" value="F:hydroxypyruvate reductase [NAD(P)H] activity"/>
    <property type="evidence" value="ECO:0007669"/>
    <property type="project" value="UniProtKB-EC"/>
</dbReference>